<feature type="compositionally biased region" description="Basic and acidic residues" evidence="1">
    <location>
        <begin position="1"/>
        <end position="25"/>
    </location>
</feature>
<reference evidence="4" key="1">
    <citation type="submission" date="2016-06" db="UniProtKB">
        <authorList>
            <consortium name="WormBaseParasite"/>
        </authorList>
    </citation>
    <scope>IDENTIFICATION</scope>
</reference>
<evidence type="ECO:0000256" key="1">
    <source>
        <dbReference type="SAM" id="MobiDB-lite"/>
    </source>
</evidence>
<dbReference type="AlphaFoldDB" id="A0A183JF69"/>
<evidence type="ECO:0000313" key="3">
    <source>
        <dbReference type="Proteomes" id="UP000279833"/>
    </source>
</evidence>
<dbReference type="Proteomes" id="UP000279833">
    <property type="component" value="Unassembled WGS sequence"/>
</dbReference>
<accession>A0A183JF69</accession>
<name>A0A183JF69_9TREM</name>
<proteinExistence type="predicted"/>
<evidence type="ECO:0000313" key="4">
    <source>
        <dbReference type="WBParaSite" id="SCUD_0000133401-mRNA-1"/>
    </source>
</evidence>
<organism evidence="4">
    <name type="scientific">Schistosoma curassoni</name>
    <dbReference type="NCBI Taxonomy" id="6186"/>
    <lineage>
        <taxon>Eukaryota</taxon>
        <taxon>Metazoa</taxon>
        <taxon>Spiralia</taxon>
        <taxon>Lophotrochozoa</taxon>
        <taxon>Platyhelminthes</taxon>
        <taxon>Trematoda</taxon>
        <taxon>Digenea</taxon>
        <taxon>Strigeidida</taxon>
        <taxon>Schistosomatoidea</taxon>
        <taxon>Schistosomatidae</taxon>
        <taxon>Schistosoma</taxon>
    </lineage>
</organism>
<keyword evidence="3" id="KW-1185">Reference proteome</keyword>
<gene>
    <name evidence="2" type="ORF">SCUD_LOCUS1335</name>
</gene>
<evidence type="ECO:0000313" key="2">
    <source>
        <dbReference type="EMBL" id="VDO67018.1"/>
    </source>
</evidence>
<protein>
    <submittedName>
        <fullName evidence="2 4">Uncharacterized protein</fullName>
    </submittedName>
</protein>
<sequence length="164" mass="19350">MRADKQKYLKDLSKTTERTSREENMRQQCKATKNLPGKYSKSERPIKDKEGKTITEIQELRSRYVEHFVELSKGSYPLNLSDIEAAHSYLPTDVISSIIEEITMAIRPIKSGKQQNQTTYWLKYCIQIYKQLQRCFTSSERLEKNKYHQTGKKDISSRYQTKEI</sequence>
<dbReference type="WBParaSite" id="SCUD_0000133401-mRNA-1">
    <property type="protein sequence ID" value="SCUD_0000133401-mRNA-1"/>
    <property type="gene ID" value="SCUD_0000133401"/>
</dbReference>
<reference evidence="2 3" key="2">
    <citation type="submission" date="2018-11" db="EMBL/GenBank/DDBJ databases">
        <authorList>
            <consortium name="Pathogen Informatics"/>
        </authorList>
    </citation>
    <scope>NUCLEOTIDE SEQUENCE [LARGE SCALE GENOMIC DNA]</scope>
    <source>
        <strain evidence="2">Dakar</strain>
        <strain evidence="3">Dakar, Senegal</strain>
    </source>
</reference>
<feature type="region of interest" description="Disordered" evidence="1">
    <location>
        <begin position="1"/>
        <end position="45"/>
    </location>
</feature>
<dbReference type="EMBL" id="UZAK01001054">
    <property type="protein sequence ID" value="VDO67018.1"/>
    <property type="molecule type" value="Genomic_DNA"/>
</dbReference>